<proteinExistence type="predicted"/>
<organism evidence="1">
    <name type="scientific">Dendroctonus ponderosae</name>
    <name type="common">Mountain pine beetle</name>
    <dbReference type="NCBI Taxonomy" id="77166"/>
    <lineage>
        <taxon>Eukaryota</taxon>
        <taxon>Metazoa</taxon>
        <taxon>Ecdysozoa</taxon>
        <taxon>Arthropoda</taxon>
        <taxon>Hexapoda</taxon>
        <taxon>Insecta</taxon>
        <taxon>Pterygota</taxon>
        <taxon>Neoptera</taxon>
        <taxon>Endopterygota</taxon>
        <taxon>Coleoptera</taxon>
        <taxon>Polyphaga</taxon>
        <taxon>Cucujiformia</taxon>
        <taxon>Curculionidae</taxon>
        <taxon>Scolytinae</taxon>
        <taxon>Dendroctonus</taxon>
    </lineage>
</organism>
<dbReference type="HOGENOM" id="CLU_1961839_0_0_1"/>
<gene>
    <name evidence="1" type="ORF">YQE_09937</name>
</gene>
<dbReference type="AlphaFoldDB" id="N6TVW8"/>
<protein>
    <submittedName>
        <fullName evidence="1">Uncharacterized protein</fullName>
    </submittedName>
</protein>
<feature type="non-terminal residue" evidence="1">
    <location>
        <position position="1"/>
    </location>
</feature>
<dbReference type="EMBL" id="KB741164">
    <property type="protein sequence ID" value="ENN73440.1"/>
    <property type="molecule type" value="Genomic_DNA"/>
</dbReference>
<dbReference type="OrthoDB" id="10252328at2759"/>
<accession>N6TVW8</accession>
<evidence type="ECO:0000313" key="1">
    <source>
        <dbReference type="EMBL" id="ENN73440.1"/>
    </source>
</evidence>
<sequence>MSRIGGPFTSHVGGWCNLFRRHLRLDNLRTLILADNQFNRIQLSTDDNGDISGTDDEEPERVGALNLAVRSLPILAIDHGSLFSRDLSSFGVLTVQTERCPELSVHHVWPCFLFDPVLLLFLLYRVGH</sequence>
<name>N6TVW8_DENPD</name>
<reference evidence="1" key="1">
    <citation type="journal article" date="2013" name="Genome Biol.">
        <title>Draft genome of the mountain pine beetle, Dendroctonus ponderosae Hopkins, a major forest pest.</title>
        <authorList>
            <person name="Keeling C.I."/>
            <person name="Yuen M.M."/>
            <person name="Liao N.Y."/>
            <person name="Docking T.R."/>
            <person name="Chan S.K."/>
            <person name="Taylor G.A."/>
            <person name="Palmquist D.L."/>
            <person name="Jackman S.D."/>
            <person name="Nguyen A."/>
            <person name="Li M."/>
            <person name="Henderson H."/>
            <person name="Janes J.K."/>
            <person name="Zhao Y."/>
            <person name="Pandoh P."/>
            <person name="Moore R."/>
            <person name="Sperling F.A."/>
            <person name="Huber D.P."/>
            <person name="Birol I."/>
            <person name="Jones S.J."/>
            <person name="Bohlmann J."/>
        </authorList>
    </citation>
    <scope>NUCLEOTIDE SEQUENCE</scope>
</reference>